<keyword evidence="5 9" id="KW-0997">Cell inner membrane</keyword>
<keyword evidence="3 9" id="KW-0813">Transport</keyword>
<dbReference type="InterPro" id="IPR058982">
    <property type="entry name" value="Beta-barrel_AprE"/>
</dbReference>
<dbReference type="InterPro" id="IPR050739">
    <property type="entry name" value="MFP"/>
</dbReference>
<organism evidence="13 14">
    <name type="scientific">Maribrevibacterium harenarium</name>
    <dbReference type="NCBI Taxonomy" id="2589817"/>
    <lineage>
        <taxon>Bacteria</taxon>
        <taxon>Pseudomonadati</taxon>
        <taxon>Pseudomonadota</taxon>
        <taxon>Gammaproteobacteria</taxon>
        <taxon>Oceanospirillales</taxon>
        <taxon>Oceanospirillaceae</taxon>
        <taxon>Maribrevibacterium</taxon>
    </lineage>
</organism>
<dbReference type="SUPFAM" id="SSF56954">
    <property type="entry name" value="Outer membrane efflux proteins (OEP)"/>
    <property type="match status" value="1"/>
</dbReference>
<dbReference type="PRINTS" id="PR01490">
    <property type="entry name" value="RTXTOXIND"/>
</dbReference>
<evidence type="ECO:0000256" key="7">
    <source>
        <dbReference type="ARBA" id="ARBA00022989"/>
    </source>
</evidence>
<dbReference type="PROSITE" id="PS00543">
    <property type="entry name" value="HLYD_FAMILY"/>
    <property type="match status" value="1"/>
</dbReference>
<dbReference type="NCBIfam" id="TIGR01843">
    <property type="entry name" value="type_I_hlyD"/>
    <property type="match status" value="1"/>
</dbReference>
<dbReference type="GO" id="GO:0009306">
    <property type="term" value="P:protein secretion"/>
    <property type="evidence" value="ECO:0007669"/>
    <property type="project" value="InterPro"/>
</dbReference>
<evidence type="ECO:0000256" key="6">
    <source>
        <dbReference type="ARBA" id="ARBA00022692"/>
    </source>
</evidence>
<dbReference type="Gene3D" id="1.20.1600.10">
    <property type="entry name" value="Outer membrane efflux proteins (OEP)"/>
    <property type="match status" value="1"/>
</dbReference>
<evidence type="ECO:0000313" key="14">
    <source>
        <dbReference type="Proteomes" id="UP000315901"/>
    </source>
</evidence>
<dbReference type="GO" id="GO:0005886">
    <property type="term" value="C:plasma membrane"/>
    <property type="evidence" value="ECO:0007669"/>
    <property type="project" value="UniProtKB-SubCell"/>
</dbReference>
<dbReference type="RefSeq" id="WP_140589877.1">
    <property type="nucleotide sequence ID" value="NZ_VFRR01000028.1"/>
</dbReference>
<protein>
    <recommendedName>
        <fullName evidence="9">Membrane fusion protein (MFP) family protein</fullName>
    </recommendedName>
</protein>
<comment type="similarity">
    <text evidence="2 9">Belongs to the membrane fusion protein (MFP) (TC 8.A.1) family.</text>
</comment>
<comment type="caution">
    <text evidence="13">The sequence shown here is derived from an EMBL/GenBank/DDBJ whole genome shotgun (WGS) entry which is preliminary data.</text>
</comment>
<evidence type="ECO:0000259" key="11">
    <source>
        <dbReference type="Pfam" id="PF25994"/>
    </source>
</evidence>
<dbReference type="InterPro" id="IPR058781">
    <property type="entry name" value="HH_AprE-like"/>
</dbReference>
<dbReference type="Pfam" id="PF26002">
    <property type="entry name" value="Beta-barrel_AprE"/>
    <property type="match status" value="1"/>
</dbReference>
<sequence length="447" mass="50218">MWKREKSEDQVAQQDLDFLSDRNAALMLKTPRGGRIILWAITAFVFIALIWANFTNLDEVTVGDGKVIPSSQVQIVQNLEGGILKEINTAIGQTVERNQLLMTIENTEALSSLREQQIEEMNLRVRAARLTAEANGEQPDFDNPMFSDYGQIVAREKDLYRNRLTSLVANQSIFEQQVEQKRQEIVEQEAKLRNLMDSLELAQEELKLTQPAFEQGAVSRVELLQIEREVNQMQGDMEATKLALPRARSSLREAQTKLEESTAKFRADAQEELTKVKAELDKIRESSVSLEDKVQRTQVRSPVKGIVKQIQINTVGGVIKPGMNLIEIVPLEDSLLIEAKVRPEDIGFIKPGLTAMVKLTAYDFAIFGGLPAKVENISADTILDEEGNSFYLVRVRTDKSYLGTEEAPLPIIPGMQASVDVITGKKTLLDYLLKPILKAQQNALRER</sequence>
<dbReference type="AlphaFoldDB" id="A0A501WPE6"/>
<feature type="transmembrane region" description="Helical" evidence="9">
    <location>
        <begin position="36"/>
        <end position="54"/>
    </location>
</feature>
<evidence type="ECO:0000256" key="5">
    <source>
        <dbReference type="ARBA" id="ARBA00022519"/>
    </source>
</evidence>
<evidence type="ECO:0000256" key="10">
    <source>
        <dbReference type="SAM" id="Coils"/>
    </source>
</evidence>
<feature type="domain" description="AprE-like beta-barrel" evidence="12">
    <location>
        <begin position="335"/>
        <end position="424"/>
    </location>
</feature>
<dbReference type="InterPro" id="IPR006144">
    <property type="entry name" value="Secretion_HlyD_CS"/>
</dbReference>
<reference evidence="13 14" key="1">
    <citation type="submission" date="2019-06" db="EMBL/GenBank/DDBJ databases">
        <title>A novel bacterium of genus Marinomonas, isolated from coastal sand.</title>
        <authorList>
            <person name="Huang H."/>
            <person name="Mo K."/>
            <person name="Hu Y."/>
        </authorList>
    </citation>
    <scope>NUCLEOTIDE SEQUENCE [LARGE SCALE GENOMIC DNA]</scope>
    <source>
        <strain evidence="13 14">HB171799</strain>
    </source>
</reference>
<dbReference type="PANTHER" id="PTHR30386:SF26">
    <property type="entry name" value="TRANSPORT PROTEIN COMB"/>
    <property type="match status" value="1"/>
</dbReference>
<keyword evidence="6 9" id="KW-0812">Transmembrane</keyword>
<dbReference type="InterPro" id="IPR010129">
    <property type="entry name" value="T1SS_HlyD"/>
</dbReference>
<evidence type="ECO:0000313" key="13">
    <source>
        <dbReference type="EMBL" id="TPE48901.1"/>
    </source>
</evidence>
<gene>
    <name evidence="13" type="ORF">FJM67_12795</name>
</gene>
<evidence type="ECO:0000256" key="4">
    <source>
        <dbReference type="ARBA" id="ARBA00022475"/>
    </source>
</evidence>
<dbReference type="Gene3D" id="2.40.30.170">
    <property type="match status" value="1"/>
</dbReference>
<keyword evidence="10" id="KW-0175">Coiled coil</keyword>
<feature type="domain" description="AprE-like long alpha-helical hairpin" evidence="11">
    <location>
        <begin position="111"/>
        <end position="292"/>
    </location>
</feature>
<evidence type="ECO:0000256" key="3">
    <source>
        <dbReference type="ARBA" id="ARBA00022448"/>
    </source>
</evidence>
<dbReference type="PANTHER" id="PTHR30386">
    <property type="entry name" value="MEMBRANE FUSION SUBUNIT OF EMRAB-TOLC MULTIDRUG EFFLUX PUMP"/>
    <property type="match status" value="1"/>
</dbReference>
<evidence type="ECO:0000256" key="2">
    <source>
        <dbReference type="ARBA" id="ARBA00009477"/>
    </source>
</evidence>
<evidence type="ECO:0000256" key="1">
    <source>
        <dbReference type="ARBA" id="ARBA00004377"/>
    </source>
</evidence>
<keyword evidence="7 9" id="KW-1133">Transmembrane helix</keyword>
<proteinExistence type="inferred from homology"/>
<name>A0A501WPE6_9GAMM</name>
<dbReference type="EMBL" id="VFRR01000028">
    <property type="protein sequence ID" value="TPE48901.1"/>
    <property type="molecule type" value="Genomic_DNA"/>
</dbReference>
<accession>A0A501WPE6</accession>
<keyword evidence="14" id="KW-1185">Reference proteome</keyword>
<evidence type="ECO:0000256" key="8">
    <source>
        <dbReference type="ARBA" id="ARBA00023136"/>
    </source>
</evidence>
<comment type="subcellular location">
    <subcellularLocation>
        <location evidence="1 9">Cell inner membrane</location>
        <topology evidence="1 9">Single-pass membrane protein</topology>
    </subcellularLocation>
</comment>
<dbReference type="Proteomes" id="UP000315901">
    <property type="component" value="Unassembled WGS sequence"/>
</dbReference>
<dbReference type="Pfam" id="PF25994">
    <property type="entry name" value="HH_AprE"/>
    <property type="match status" value="1"/>
</dbReference>
<evidence type="ECO:0000259" key="12">
    <source>
        <dbReference type="Pfam" id="PF26002"/>
    </source>
</evidence>
<evidence type="ECO:0000256" key="9">
    <source>
        <dbReference type="RuleBase" id="RU365093"/>
    </source>
</evidence>
<feature type="coiled-coil region" evidence="10">
    <location>
        <begin position="171"/>
        <end position="293"/>
    </location>
</feature>
<dbReference type="OrthoDB" id="9775513at2"/>
<keyword evidence="4 9" id="KW-1003">Cell membrane</keyword>
<keyword evidence="8 9" id="KW-0472">Membrane</keyword>